<evidence type="ECO:0000313" key="2">
    <source>
        <dbReference type="EMBL" id="MEE6130226.1"/>
    </source>
</evidence>
<feature type="compositionally biased region" description="Basic and acidic residues" evidence="1">
    <location>
        <begin position="1"/>
        <end position="12"/>
    </location>
</feature>
<evidence type="ECO:0000256" key="1">
    <source>
        <dbReference type="SAM" id="MobiDB-lite"/>
    </source>
</evidence>
<evidence type="ECO:0000313" key="3">
    <source>
        <dbReference type="Proteomes" id="UP001350005"/>
    </source>
</evidence>
<dbReference type="RefSeq" id="WP_330937581.1">
    <property type="nucleotide sequence ID" value="NZ_JAZGJU010000082.1"/>
</dbReference>
<gene>
    <name evidence="2" type="ORF">V2E39_22700</name>
</gene>
<dbReference type="Proteomes" id="UP001350005">
    <property type="component" value="Unassembled WGS sequence"/>
</dbReference>
<protein>
    <submittedName>
        <fullName evidence="2">Uncharacterized protein</fullName>
    </submittedName>
</protein>
<accession>A0ABU7R661</accession>
<reference evidence="2 3" key="1">
    <citation type="submission" date="2024-01" db="EMBL/GenBank/DDBJ databases">
        <title>Whole genome of Chryseobacterium arthrosphaerae NNCa 2741.</title>
        <authorList>
            <person name="Boriskina E.V."/>
            <person name="Gordinskaya N.A."/>
            <person name="Kropotov V.S."/>
            <person name="Alekseeva A.E."/>
            <person name="Makhova M.A."/>
            <person name="Kryazhev D.V."/>
            <person name="Shkurkina I.S."/>
        </authorList>
    </citation>
    <scope>NUCLEOTIDE SEQUENCE [LARGE SCALE GENOMIC DNA]</scope>
    <source>
        <strain evidence="2 3">NNCa 2741</strain>
    </source>
</reference>
<sequence length="139" mass="16020">MKKGRPELELHTNKKKPPAATDGGMFNLKVKQMITANLTLLNPIDQIKKQNMSVDIESGNENFIDVDKTLFEDDEISVDVNLEIVTDENPDWGKSVKSFKVHFLSAYDNRECEDLSFLTLREKREIENHLQNFLNINLI</sequence>
<dbReference type="EMBL" id="JAZGJU010000082">
    <property type="protein sequence ID" value="MEE6130226.1"/>
    <property type="molecule type" value="Genomic_DNA"/>
</dbReference>
<keyword evidence="3" id="KW-1185">Reference proteome</keyword>
<proteinExistence type="predicted"/>
<comment type="caution">
    <text evidence="2">The sequence shown here is derived from an EMBL/GenBank/DDBJ whole genome shotgun (WGS) entry which is preliminary data.</text>
</comment>
<organism evidence="2 3">
    <name type="scientific">Chryseobacterium arthrosphaerae</name>
    <dbReference type="NCBI Taxonomy" id="651561"/>
    <lineage>
        <taxon>Bacteria</taxon>
        <taxon>Pseudomonadati</taxon>
        <taxon>Bacteroidota</taxon>
        <taxon>Flavobacteriia</taxon>
        <taxon>Flavobacteriales</taxon>
        <taxon>Weeksellaceae</taxon>
        <taxon>Chryseobacterium group</taxon>
        <taxon>Chryseobacterium</taxon>
    </lineage>
</organism>
<name>A0ABU7R661_9FLAO</name>
<feature type="region of interest" description="Disordered" evidence="1">
    <location>
        <begin position="1"/>
        <end position="22"/>
    </location>
</feature>